<dbReference type="AlphaFoldDB" id="A0A3M2L736"/>
<accession>A0A3M2L736</accession>
<name>A0A3M2L736_9NOCA</name>
<evidence type="ECO:0000313" key="2">
    <source>
        <dbReference type="Proteomes" id="UP000279275"/>
    </source>
</evidence>
<reference evidence="1 2" key="1">
    <citation type="submission" date="2018-10" db="EMBL/GenBank/DDBJ databases">
        <title>Isolation from cow dung.</title>
        <authorList>
            <person name="Ling L."/>
        </authorList>
    </citation>
    <scope>NUCLEOTIDE SEQUENCE [LARGE SCALE GENOMIC DNA]</scope>
    <source>
        <strain evidence="1 2">NEAU-LL90</strain>
    </source>
</reference>
<proteinExistence type="predicted"/>
<dbReference type="Proteomes" id="UP000279275">
    <property type="component" value="Unassembled WGS sequence"/>
</dbReference>
<gene>
    <name evidence="1" type="ORF">EBN03_15405</name>
</gene>
<comment type="caution">
    <text evidence="1">The sequence shown here is derived from an EMBL/GenBank/DDBJ whole genome shotgun (WGS) entry which is preliminary data.</text>
</comment>
<sequence>MVGYVARWLSSVFFRIVAPSGVNVPSMLINNLTWTAALPPALFGVSTGLLGAASKVRHGESATSEDSADLEISLASKFSLRPVVFARSVPGSTA</sequence>
<dbReference type="EMBL" id="RFFH01000005">
    <property type="protein sequence ID" value="RMI32353.1"/>
    <property type="molecule type" value="Genomic_DNA"/>
</dbReference>
<organism evidence="1 2">
    <name type="scientific">Nocardia stercoris</name>
    <dbReference type="NCBI Taxonomy" id="2483361"/>
    <lineage>
        <taxon>Bacteria</taxon>
        <taxon>Bacillati</taxon>
        <taxon>Actinomycetota</taxon>
        <taxon>Actinomycetes</taxon>
        <taxon>Mycobacteriales</taxon>
        <taxon>Nocardiaceae</taxon>
        <taxon>Nocardia</taxon>
    </lineage>
</organism>
<protein>
    <submittedName>
        <fullName evidence="1">Uncharacterized protein</fullName>
    </submittedName>
</protein>
<keyword evidence="2" id="KW-1185">Reference proteome</keyword>
<evidence type="ECO:0000313" key="1">
    <source>
        <dbReference type="EMBL" id="RMI32353.1"/>
    </source>
</evidence>